<reference evidence="3" key="1">
    <citation type="journal article" date="2015" name="Nat. Plants">
        <title>Genome expansion of Arabis alpina linked with retrotransposition and reduced symmetric DNA methylation.</title>
        <authorList>
            <person name="Willing E.M."/>
            <person name="Rawat V."/>
            <person name="Mandakova T."/>
            <person name="Maumus F."/>
            <person name="James G.V."/>
            <person name="Nordstroem K.J."/>
            <person name="Becker C."/>
            <person name="Warthmann N."/>
            <person name="Chica C."/>
            <person name="Szarzynska B."/>
            <person name="Zytnicki M."/>
            <person name="Albani M.C."/>
            <person name="Kiefer C."/>
            <person name="Bergonzi S."/>
            <person name="Castaings L."/>
            <person name="Mateos J.L."/>
            <person name="Berns M.C."/>
            <person name="Bujdoso N."/>
            <person name="Piofczyk T."/>
            <person name="de Lorenzo L."/>
            <person name="Barrero-Sicilia C."/>
            <person name="Mateos I."/>
            <person name="Piednoel M."/>
            <person name="Hagmann J."/>
            <person name="Chen-Min-Tao R."/>
            <person name="Iglesias-Fernandez R."/>
            <person name="Schuster S.C."/>
            <person name="Alonso-Blanco C."/>
            <person name="Roudier F."/>
            <person name="Carbonero P."/>
            <person name="Paz-Ares J."/>
            <person name="Davis S.J."/>
            <person name="Pecinka A."/>
            <person name="Quesneville H."/>
            <person name="Colot V."/>
            <person name="Lysak M.A."/>
            <person name="Weigel D."/>
            <person name="Coupland G."/>
            <person name="Schneeberger K."/>
        </authorList>
    </citation>
    <scope>NUCLEOTIDE SEQUENCE [LARGE SCALE GENOMIC DNA]</scope>
    <source>
        <strain evidence="3">cv. Pajares</strain>
    </source>
</reference>
<sequence length="230" mass="26002">MASGKSSSQQTKFDAKIKAMFETEDEKFQKLLNCLEPLRQNNVRMVKHVRVLTTIPYKEVRDSVLAKANSLGICPLSHEMNLRHIYEVCQWMKTKAGTEAVVEVQRTEKLKRHAMAKGRSGAESAMIRAFNAQFAEYSSELKKERKEDVKCALYKYVEGLIERKMVSFAVREAETLRVVLKEMECFEVTVSSKGGDCCVGKKRKDIGSVLGHGGEASSKSKKRSTRTKKI</sequence>
<feature type="region of interest" description="Disordered" evidence="1">
    <location>
        <begin position="205"/>
        <end position="230"/>
    </location>
</feature>
<evidence type="ECO:0000256" key="1">
    <source>
        <dbReference type="SAM" id="MobiDB-lite"/>
    </source>
</evidence>
<evidence type="ECO:0000313" key="2">
    <source>
        <dbReference type="EMBL" id="KFK36041.1"/>
    </source>
</evidence>
<gene>
    <name evidence="2" type="ordered locus">AALP_Aa4g070300</name>
</gene>
<keyword evidence="3" id="KW-1185">Reference proteome</keyword>
<dbReference type="OMA" id="KEMECFE"/>
<name>A0A087H1N9_ARAAL</name>
<dbReference type="Proteomes" id="UP000029120">
    <property type="component" value="Chromosome 4"/>
</dbReference>
<evidence type="ECO:0000313" key="3">
    <source>
        <dbReference type="Proteomes" id="UP000029120"/>
    </source>
</evidence>
<organism evidence="2 3">
    <name type="scientific">Arabis alpina</name>
    <name type="common">Alpine rock-cress</name>
    <dbReference type="NCBI Taxonomy" id="50452"/>
    <lineage>
        <taxon>Eukaryota</taxon>
        <taxon>Viridiplantae</taxon>
        <taxon>Streptophyta</taxon>
        <taxon>Embryophyta</taxon>
        <taxon>Tracheophyta</taxon>
        <taxon>Spermatophyta</taxon>
        <taxon>Magnoliopsida</taxon>
        <taxon>eudicotyledons</taxon>
        <taxon>Gunneridae</taxon>
        <taxon>Pentapetalae</taxon>
        <taxon>rosids</taxon>
        <taxon>malvids</taxon>
        <taxon>Brassicales</taxon>
        <taxon>Brassicaceae</taxon>
        <taxon>Arabideae</taxon>
        <taxon>Arabis</taxon>
    </lineage>
</organism>
<dbReference type="EMBL" id="CM002872">
    <property type="protein sequence ID" value="KFK36041.1"/>
    <property type="molecule type" value="Genomic_DNA"/>
</dbReference>
<dbReference type="AlphaFoldDB" id="A0A087H1N9"/>
<dbReference type="eggNOG" id="ENOG502R6K5">
    <property type="taxonomic scope" value="Eukaryota"/>
</dbReference>
<accession>A0A087H1N9</accession>
<dbReference type="OrthoDB" id="1072736at2759"/>
<protein>
    <submittedName>
        <fullName evidence="2">Uncharacterized protein</fullName>
    </submittedName>
</protein>
<proteinExistence type="predicted"/>
<dbReference type="Gramene" id="KFK36041">
    <property type="protein sequence ID" value="KFK36041"/>
    <property type="gene ID" value="AALP_AA4G070300"/>
</dbReference>
<feature type="compositionally biased region" description="Basic residues" evidence="1">
    <location>
        <begin position="219"/>
        <end position="230"/>
    </location>
</feature>